<sequence>MTKTGMTKRTGQKTAGPFSFLWRLIWYIEFLVNEFLVSFLVGRADCQRSEKGPVVEGPLIPIYITL</sequence>
<dbReference type="EMBL" id="KM652554">
    <property type="protein sequence ID" value="AIW02708.1"/>
    <property type="molecule type" value="Genomic_DNA"/>
</dbReference>
<keyword evidence="1" id="KW-0472">Membrane</keyword>
<organism evidence="2 3">
    <name type="scientific">Streptomyces phage Jay2Jay</name>
    <dbReference type="NCBI Taxonomy" id="1556290"/>
    <lineage>
        <taxon>Viruses</taxon>
        <taxon>Duplodnaviria</taxon>
        <taxon>Heunggongvirae</taxon>
        <taxon>Uroviricota</taxon>
        <taxon>Caudoviricetes</taxon>
        <taxon>Stanwilliamsviridae</taxon>
        <taxon>Boydwoodruffvirinae</taxon>
        <taxon>Samistivirus</taxon>
        <taxon>Samistivirus jay2jay</taxon>
    </lineage>
</organism>
<dbReference type="GeneID" id="26796984"/>
<evidence type="ECO:0000313" key="2">
    <source>
        <dbReference type="EMBL" id="AIW02708.1"/>
    </source>
</evidence>
<reference evidence="2 3" key="1">
    <citation type="submission" date="2014-09" db="EMBL/GenBank/DDBJ databases">
        <authorList>
            <person name="Gicewicz E.A."/>
            <person name="Hiryak K.M."/>
            <person name="Horoschock A.N."/>
            <person name="Kneeream E.R."/>
            <person name="Luchetta J."/>
            <person name="Mikolon A.R."/>
            <person name="Smith S.N."/>
            <person name="Svintozelskiy S."/>
            <person name="Yucha M.L."/>
            <person name="Manna D.P."/>
            <person name="Pidcock K.A."/>
            <person name="Laing C.E."/>
            <person name="Schaff J.E."/>
            <person name="Dashiell C.L."/>
            <person name="Macialek J.A."/>
            <person name="Anders K.R."/>
            <person name="Braun M.A."/>
            <person name="Delesalle V.A."/>
            <person name="Hughes L.E."/>
            <person name="Ware V.C."/>
            <person name="Bradley K.W."/>
            <person name="Barker L.P."/>
            <person name="Asai D.J."/>
            <person name="Bowman C.A."/>
            <person name="Russell D.A."/>
            <person name="Pope W.H."/>
            <person name="Jacobs-Sera D."/>
            <person name="Hendrix R.W."/>
            <person name="Hatfull G.F."/>
        </authorList>
    </citation>
    <scope>NUCLEOTIDE SEQUENCE [LARGE SCALE GENOMIC DNA]</scope>
</reference>
<dbReference type="Proteomes" id="UP000030200">
    <property type="component" value="Segment"/>
</dbReference>
<keyword evidence="3" id="KW-1185">Reference proteome</keyword>
<protein>
    <submittedName>
        <fullName evidence="2">Uncharacterized protein</fullName>
    </submittedName>
</protein>
<dbReference type="KEGG" id="vg:26796984"/>
<feature type="transmembrane region" description="Helical" evidence="1">
    <location>
        <begin position="20"/>
        <end position="41"/>
    </location>
</feature>
<gene>
    <name evidence="2" type="primary">255</name>
    <name evidence="2" type="ORF">PBI_JAY2JAY_255</name>
</gene>
<name>A0A0A0RLH6_9CAUD</name>
<proteinExistence type="predicted"/>
<evidence type="ECO:0000313" key="3">
    <source>
        <dbReference type="Proteomes" id="UP000030200"/>
    </source>
</evidence>
<keyword evidence="1" id="KW-1133">Transmembrane helix</keyword>
<dbReference type="RefSeq" id="YP_009225935.1">
    <property type="nucleotide sequence ID" value="NC_029098.1"/>
</dbReference>
<evidence type="ECO:0000256" key="1">
    <source>
        <dbReference type="SAM" id="Phobius"/>
    </source>
</evidence>
<accession>A0A0A0RLH6</accession>
<keyword evidence="1" id="KW-0812">Transmembrane</keyword>